<comment type="caution">
    <text evidence="3">The sequence shown here is derived from an EMBL/GenBank/DDBJ whole genome shotgun (WGS) entry which is preliminary data.</text>
</comment>
<feature type="domain" description="Phasin" evidence="2">
    <location>
        <begin position="1"/>
        <end position="82"/>
    </location>
</feature>
<keyword evidence="4" id="KW-1185">Reference proteome</keyword>
<evidence type="ECO:0000256" key="1">
    <source>
        <dbReference type="SAM" id="MobiDB-lite"/>
    </source>
</evidence>
<dbReference type="EMBL" id="VOSK01000212">
    <property type="protein sequence ID" value="MPR29251.1"/>
    <property type="molecule type" value="Genomic_DNA"/>
</dbReference>
<dbReference type="Pfam" id="PF09361">
    <property type="entry name" value="Phasin_2"/>
    <property type="match status" value="1"/>
</dbReference>
<dbReference type="InterPro" id="IPR018968">
    <property type="entry name" value="Phasin"/>
</dbReference>
<reference evidence="3 4" key="1">
    <citation type="journal article" date="2019" name="Syst. Appl. Microbiol.">
        <title>Microvirga tunisiensis sp. nov., a root nodule symbiotic bacterium isolated from Lupinus micranthus and L. luteus grown in Northern Tunisia.</title>
        <authorList>
            <person name="Msaddak A."/>
            <person name="Rejili M."/>
            <person name="Duran D."/>
            <person name="Mars M."/>
            <person name="Palacios J.M."/>
            <person name="Ruiz-Argueso T."/>
            <person name="Rey L."/>
            <person name="Imperial J."/>
        </authorList>
    </citation>
    <scope>NUCLEOTIDE SEQUENCE [LARGE SCALE GENOMIC DNA]</scope>
    <source>
        <strain evidence="3 4">Lmie10</strain>
    </source>
</reference>
<evidence type="ECO:0000313" key="3">
    <source>
        <dbReference type="EMBL" id="MPR29251.1"/>
    </source>
</evidence>
<proteinExistence type="predicted"/>
<dbReference type="OrthoDB" id="7856369at2"/>
<protein>
    <recommendedName>
        <fullName evidence="2">Phasin domain-containing protein</fullName>
    </recommendedName>
</protein>
<evidence type="ECO:0000259" key="2">
    <source>
        <dbReference type="Pfam" id="PF09361"/>
    </source>
</evidence>
<feature type="compositionally biased region" description="Low complexity" evidence="1">
    <location>
        <begin position="73"/>
        <end position="93"/>
    </location>
</feature>
<dbReference type="AlphaFoldDB" id="A0A5N7MQF8"/>
<gene>
    <name evidence="3" type="ORF">FS320_30165</name>
</gene>
<organism evidence="3 4">
    <name type="scientific">Microvirga tunisiensis</name>
    <dbReference type="NCBI Taxonomy" id="2108360"/>
    <lineage>
        <taxon>Bacteria</taxon>
        <taxon>Pseudomonadati</taxon>
        <taxon>Pseudomonadota</taxon>
        <taxon>Alphaproteobacteria</taxon>
        <taxon>Hyphomicrobiales</taxon>
        <taxon>Methylobacteriaceae</taxon>
        <taxon>Microvirga</taxon>
    </lineage>
</organism>
<sequence length="105" mass="11297">MDTFLGAARRAADTARDVAQRTFSSAEENIHAALDMAERLVRARNPQEAAQIQAEFVRAQFEAMQAQMREFGASMQAALSQASSGQTSTDQTGGTAGSKSRSTRK</sequence>
<dbReference type="Proteomes" id="UP000403266">
    <property type="component" value="Unassembled WGS sequence"/>
</dbReference>
<accession>A0A5N7MQF8</accession>
<evidence type="ECO:0000313" key="4">
    <source>
        <dbReference type="Proteomes" id="UP000403266"/>
    </source>
</evidence>
<feature type="region of interest" description="Disordered" evidence="1">
    <location>
        <begin position="73"/>
        <end position="105"/>
    </location>
</feature>
<name>A0A5N7MQF8_9HYPH</name>